<dbReference type="InterPro" id="IPR010737">
    <property type="entry name" value="4-carb_acid_sugar_kinase_N"/>
</dbReference>
<evidence type="ECO:0000256" key="6">
    <source>
        <dbReference type="ARBA" id="ARBA00023277"/>
    </source>
</evidence>
<protein>
    <recommendedName>
        <fullName evidence="11">3-oxo-tetronate kinase</fullName>
        <ecNumber evidence="10">2.7.1.217</ecNumber>
    </recommendedName>
    <alternativeName>
        <fullName evidence="12">3-dehydrotetronate 4-kinase</fullName>
    </alternativeName>
</protein>
<comment type="function">
    <text evidence="9">Catalyzes the ATP-dependent phosphorylation of 3-oxo-tetronate to 3-oxo-tetronate 4-phosphate.</text>
</comment>
<evidence type="ECO:0000256" key="3">
    <source>
        <dbReference type="ARBA" id="ARBA00022741"/>
    </source>
</evidence>
<evidence type="ECO:0000256" key="5">
    <source>
        <dbReference type="ARBA" id="ARBA00022840"/>
    </source>
</evidence>
<evidence type="ECO:0000256" key="8">
    <source>
        <dbReference type="ARBA" id="ARBA00036346"/>
    </source>
</evidence>
<dbReference type="InterPro" id="IPR042213">
    <property type="entry name" value="NBD_C_sf"/>
</dbReference>
<evidence type="ECO:0000313" key="15">
    <source>
        <dbReference type="EMBL" id="MDH4571274.1"/>
    </source>
</evidence>
<evidence type="ECO:0000256" key="12">
    <source>
        <dbReference type="ARBA" id="ARBA00041377"/>
    </source>
</evidence>
<keyword evidence="2" id="KW-0808">Transferase</keyword>
<evidence type="ECO:0000256" key="1">
    <source>
        <dbReference type="ARBA" id="ARBA00005715"/>
    </source>
</evidence>
<dbReference type="Pfam" id="PF07005">
    <property type="entry name" value="SBD_N"/>
    <property type="match status" value="1"/>
</dbReference>
<name>A0ABT6I1G7_9GAMM</name>
<evidence type="ECO:0000256" key="2">
    <source>
        <dbReference type="ARBA" id="ARBA00022679"/>
    </source>
</evidence>
<evidence type="ECO:0000256" key="9">
    <source>
        <dbReference type="ARBA" id="ARBA00037335"/>
    </source>
</evidence>
<evidence type="ECO:0000256" key="11">
    <source>
        <dbReference type="ARBA" id="ARBA00039461"/>
    </source>
</evidence>
<comment type="catalytic activity">
    <reaction evidence="7">
        <text>3-dehydro-L-erythronate + ATP = 3-dehydro-4-O-phospho-L-erythronate + ADP + H(+)</text>
        <dbReference type="Rhea" id="RHEA:52552"/>
        <dbReference type="ChEBI" id="CHEBI:15378"/>
        <dbReference type="ChEBI" id="CHEBI:30616"/>
        <dbReference type="ChEBI" id="CHEBI:136592"/>
        <dbReference type="ChEBI" id="CHEBI:136670"/>
        <dbReference type="ChEBI" id="CHEBI:456216"/>
        <dbReference type="EC" id="2.7.1.217"/>
    </reaction>
</comment>
<comment type="caution">
    <text evidence="15">The sequence shown here is derived from an EMBL/GenBank/DDBJ whole genome shotgun (WGS) entry which is preliminary data.</text>
</comment>
<gene>
    <name evidence="15" type="ORF">CUR86_01580</name>
</gene>
<keyword evidence="4" id="KW-0418">Kinase</keyword>
<organism evidence="15 16">
    <name type="scientific">Salinicola acroporae</name>
    <dbReference type="NCBI Taxonomy" id="1541440"/>
    <lineage>
        <taxon>Bacteria</taxon>
        <taxon>Pseudomonadati</taxon>
        <taxon>Pseudomonadota</taxon>
        <taxon>Gammaproteobacteria</taxon>
        <taxon>Oceanospirillales</taxon>
        <taxon>Halomonadaceae</taxon>
        <taxon>Salinicola</taxon>
    </lineage>
</organism>
<keyword evidence="3" id="KW-0547">Nucleotide-binding</keyword>
<keyword evidence="16" id="KW-1185">Reference proteome</keyword>
<dbReference type="Gene3D" id="3.40.980.20">
    <property type="entry name" value="Four-carbon acid sugar kinase, nucleotide binding domain"/>
    <property type="match status" value="1"/>
</dbReference>
<dbReference type="SUPFAM" id="SSF142764">
    <property type="entry name" value="YgbK-like"/>
    <property type="match status" value="1"/>
</dbReference>
<evidence type="ECO:0000256" key="7">
    <source>
        <dbReference type="ARBA" id="ARBA00035898"/>
    </source>
</evidence>
<dbReference type="InterPro" id="IPR031475">
    <property type="entry name" value="NBD_C"/>
</dbReference>
<feature type="domain" description="Four-carbon acid sugar kinase N-terminal" evidence="13">
    <location>
        <begin position="19"/>
        <end position="243"/>
    </location>
</feature>
<sequence>MANSLSKTGERRRRPRPILGCIADDFTGATDLASMLVSAGMRTLQTIGTPEMPLEADVDAVVVALKSRTIPAKDAIEQSIQALDWLREQGCEQFYFKYCSTFDSTPAGNIGPVTDALMEALETDFTVACPALPANRRSVFNGYLFANGVPLNESGMQDHPLTPMTDANLVRVLGAQTRHTVGLIDYATLRQGDAAVNTRIDALKAEGVGIAICDAIDNDDLFILARACRELPLVTAGSGLALGLPANVAQRLGHTEDAARLEPVAGREAVLSGSCSRATLAQIEHARAHMPNFHLDALALNDDYQGVVDAALEHAEAHLEAGPVLIYASASPEEVRRAQQRLGVQEAGELVERAMAEIAAELVGRLGVRRLLVAGGETSGAVVSALGVKGLRIGESIDPGVPWTTTLGTDEPLALALKSGNFGATDFMTKAWKLMP</sequence>
<comment type="catalytic activity">
    <reaction evidence="8">
        <text>3-dehydro-D-erythronate + ATP = 3-dehydro-4-O-phospho-D-erythronate + ADP + H(+)</text>
        <dbReference type="Rhea" id="RHEA:52556"/>
        <dbReference type="ChEBI" id="CHEBI:15378"/>
        <dbReference type="ChEBI" id="CHEBI:30616"/>
        <dbReference type="ChEBI" id="CHEBI:57958"/>
        <dbReference type="ChEBI" id="CHEBI:136593"/>
        <dbReference type="ChEBI" id="CHEBI:456216"/>
        <dbReference type="EC" id="2.7.1.217"/>
    </reaction>
</comment>
<dbReference type="EMBL" id="PGFS01000001">
    <property type="protein sequence ID" value="MDH4571274.1"/>
    <property type="molecule type" value="Genomic_DNA"/>
</dbReference>
<keyword evidence="6" id="KW-0119">Carbohydrate metabolism</keyword>
<reference evidence="15" key="1">
    <citation type="journal article" date="2015" name="Antonie Van Leeuwenhoek">
        <title>Comparative 16S rRNA signatures and multilocus sequence analysis for the genus Salinicola and description of Salinicola acroporae sp. nov., isolated from coral Acropora digitifera.</title>
        <authorList>
            <person name="Lepcha R.T."/>
            <person name="Poddar A."/>
            <person name="Schumann P."/>
            <person name="Das S.K."/>
        </authorList>
    </citation>
    <scope>NUCLEOTIDE SEQUENCE</scope>
    <source>
        <strain evidence="15">S4-41</strain>
    </source>
</reference>
<dbReference type="Gene3D" id="3.40.50.10840">
    <property type="entry name" value="Putative sugar-binding, N-terminal domain"/>
    <property type="match status" value="1"/>
</dbReference>
<evidence type="ECO:0000313" key="16">
    <source>
        <dbReference type="Proteomes" id="UP001162135"/>
    </source>
</evidence>
<dbReference type="InterPro" id="IPR037051">
    <property type="entry name" value="4-carb_acid_sugar_kinase_N_sf"/>
</dbReference>
<dbReference type="Proteomes" id="UP001162135">
    <property type="component" value="Unassembled WGS sequence"/>
</dbReference>
<dbReference type="EC" id="2.7.1.217" evidence="10"/>
<proteinExistence type="inferred from homology"/>
<evidence type="ECO:0000256" key="10">
    <source>
        <dbReference type="ARBA" id="ARBA00039095"/>
    </source>
</evidence>
<dbReference type="RefSeq" id="WP_110715154.1">
    <property type="nucleotide sequence ID" value="NZ_PGFS01000001.1"/>
</dbReference>
<evidence type="ECO:0000256" key="4">
    <source>
        <dbReference type="ARBA" id="ARBA00022777"/>
    </source>
</evidence>
<dbReference type="NCBIfam" id="NF043035">
    <property type="entry name" value="OxoTetrKin"/>
    <property type="match status" value="1"/>
</dbReference>
<comment type="similarity">
    <text evidence="1">Belongs to the four-carbon acid sugar kinase family.</text>
</comment>
<dbReference type="Pfam" id="PF17042">
    <property type="entry name" value="NBD_C"/>
    <property type="match status" value="1"/>
</dbReference>
<dbReference type="InterPro" id="IPR050007">
    <property type="entry name" value="OtnK"/>
</dbReference>
<accession>A0ABT6I1G7</accession>
<evidence type="ECO:0000259" key="13">
    <source>
        <dbReference type="Pfam" id="PF07005"/>
    </source>
</evidence>
<evidence type="ECO:0000259" key="14">
    <source>
        <dbReference type="Pfam" id="PF17042"/>
    </source>
</evidence>
<reference evidence="15" key="2">
    <citation type="submission" date="2017-11" db="EMBL/GenBank/DDBJ databases">
        <authorList>
            <person name="Das S.K."/>
        </authorList>
    </citation>
    <scope>NUCLEOTIDE SEQUENCE</scope>
    <source>
        <strain evidence="15">S4-41</strain>
    </source>
</reference>
<feature type="domain" description="Four-carbon acid sugar kinase nucleotide binding" evidence="14">
    <location>
        <begin position="269"/>
        <end position="428"/>
    </location>
</feature>
<keyword evidence="5" id="KW-0067">ATP-binding</keyword>